<reference evidence="3 4" key="1">
    <citation type="submission" date="2023-05" db="EMBL/GenBank/DDBJ databases">
        <title>Sedimentitalea sp. nov. JM2-8.</title>
        <authorList>
            <person name="Huang J."/>
        </authorList>
    </citation>
    <scope>NUCLEOTIDE SEQUENCE [LARGE SCALE GENOMIC DNA]</scope>
    <source>
        <strain evidence="3 4">JM2-8</strain>
    </source>
</reference>
<evidence type="ECO:0000313" key="3">
    <source>
        <dbReference type="EMBL" id="MDK3073620.1"/>
    </source>
</evidence>
<protein>
    <submittedName>
        <fullName evidence="3">Tripartite tricarboxylate transporter TctB family protein</fullName>
    </submittedName>
</protein>
<evidence type="ECO:0000259" key="2">
    <source>
        <dbReference type="Pfam" id="PF07331"/>
    </source>
</evidence>
<accession>A0ABT7FEZ1</accession>
<feature type="transmembrane region" description="Helical" evidence="1">
    <location>
        <begin position="104"/>
        <end position="122"/>
    </location>
</feature>
<dbReference type="Proteomes" id="UP001227126">
    <property type="component" value="Unassembled WGS sequence"/>
</dbReference>
<comment type="caution">
    <text evidence="3">The sequence shown here is derived from an EMBL/GenBank/DDBJ whole genome shotgun (WGS) entry which is preliminary data.</text>
</comment>
<dbReference type="InterPro" id="IPR009936">
    <property type="entry name" value="DUF1468"/>
</dbReference>
<dbReference type="Pfam" id="PF07331">
    <property type="entry name" value="TctB"/>
    <property type="match status" value="1"/>
</dbReference>
<dbReference type="EMBL" id="JASNJE010000011">
    <property type="protein sequence ID" value="MDK3073620.1"/>
    <property type="molecule type" value="Genomic_DNA"/>
</dbReference>
<keyword evidence="1" id="KW-0812">Transmembrane</keyword>
<dbReference type="RefSeq" id="WP_284485560.1">
    <property type="nucleotide sequence ID" value="NZ_JASNJE010000011.1"/>
</dbReference>
<name>A0ABT7FEZ1_9RHOB</name>
<keyword evidence="4" id="KW-1185">Reference proteome</keyword>
<gene>
    <name evidence="3" type="ORF">QO034_10900</name>
</gene>
<evidence type="ECO:0000313" key="4">
    <source>
        <dbReference type="Proteomes" id="UP001227126"/>
    </source>
</evidence>
<feature type="domain" description="DUF1468" evidence="2">
    <location>
        <begin position="14"/>
        <end position="154"/>
    </location>
</feature>
<feature type="transmembrane region" description="Helical" evidence="1">
    <location>
        <begin position="43"/>
        <end position="63"/>
    </location>
</feature>
<keyword evidence="1" id="KW-1133">Transmembrane helix</keyword>
<feature type="transmembrane region" description="Helical" evidence="1">
    <location>
        <begin position="129"/>
        <end position="145"/>
    </location>
</feature>
<organism evidence="3 4">
    <name type="scientific">Sedimentitalea xiamensis</name>
    <dbReference type="NCBI Taxonomy" id="3050037"/>
    <lineage>
        <taxon>Bacteria</taxon>
        <taxon>Pseudomonadati</taxon>
        <taxon>Pseudomonadota</taxon>
        <taxon>Alphaproteobacteria</taxon>
        <taxon>Rhodobacterales</taxon>
        <taxon>Paracoccaceae</taxon>
        <taxon>Sedimentitalea</taxon>
    </lineage>
</organism>
<sequence>MRFGADMAVAVAAVTVGTAILLLLPAQISGAHLGDISNMDSPAFFPILSGAFLILSGIALGAQKAIQGPRDADRIAPFFESGIGIIRLLSIAALLVVYLFAIRMIGMVVSSMVLILVMAPMLNFRNLRVILPSALIFPFCVYVLFEKVLRILLPHGGIF</sequence>
<keyword evidence="1" id="KW-0472">Membrane</keyword>
<feature type="transmembrane region" description="Helical" evidence="1">
    <location>
        <begin position="75"/>
        <end position="98"/>
    </location>
</feature>
<evidence type="ECO:0000256" key="1">
    <source>
        <dbReference type="SAM" id="Phobius"/>
    </source>
</evidence>
<proteinExistence type="predicted"/>